<proteinExistence type="predicted"/>
<keyword evidence="1" id="KW-0732">Signal</keyword>
<accession>A0A1Y5F3X1</accession>
<evidence type="ECO:0000313" key="4">
    <source>
        <dbReference type="Proteomes" id="UP000196531"/>
    </source>
</evidence>
<comment type="caution">
    <text evidence="3">The sequence shown here is derived from an EMBL/GenBank/DDBJ whole genome shotgun (WGS) entry which is preliminary data.</text>
</comment>
<reference evidence="4" key="1">
    <citation type="journal article" date="2017" name="Proc. Natl. Acad. Sci. U.S.A.">
        <title>Simulation of Deepwater Horizon oil plume reveals substrate specialization within a complex community of hydrocarbon-degraders.</title>
        <authorList>
            <person name="Hu P."/>
            <person name="Dubinsky E.A."/>
            <person name="Probst A.J."/>
            <person name="Wang J."/>
            <person name="Sieber C.M.K."/>
            <person name="Tom L.M."/>
            <person name="Gardinali P."/>
            <person name="Banfield J.F."/>
            <person name="Atlas R.M."/>
            <person name="Andersen G.L."/>
        </authorList>
    </citation>
    <scope>NUCLEOTIDE SEQUENCE [LARGE SCALE GENOMIC DNA]</scope>
</reference>
<dbReference type="Gene3D" id="3.30.60.30">
    <property type="match status" value="1"/>
</dbReference>
<evidence type="ECO:0000256" key="1">
    <source>
        <dbReference type="SAM" id="SignalP"/>
    </source>
</evidence>
<evidence type="ECO:0000313" key="3">
    <source>
        <dbReference type="EMBL" id="OUR94830.1"/>
    </source>
</evidence>
<dbReference type="AlphaFoldDB" id="A0A1Y5F3X1"/>
<feature type="domain" description="Kazal-like" evidence="2">
    <location>
        <begin position="73"/>
        <end position="127"/>
    </location>
</feature>
<dbReference type="SUPFAM" id="SSF100895">
    <property type="entry name" value="Kazal-type serine protease inhibitors"/>
    <property type="match status" value="1"/>
</dbReference>
<protein>
    <recommendedName>
        <fullName evidence="2">Kazal-like domain-containing protein</fullName>
    </recommendedName>
</protein>
<name>A0A1Y5F3X1_9BACT</name>
<dbReference type="CDD" id="cd00104">
    <property type="entry name" value="KAZAL_FS"/>
    <property type="match status" value="1"/>
</dbReference>
<feature type="chain" id="PRO_5012305858" description="Kazal-like domain-containing protein" evidence="1">
    <location>
        <begin position="20"/>
        <end position="129"/>
    </location>
</feature>
<gene>
    <name evidence="3" type="ORF">A9Q84_17120</name>
</gene>
<dbReference type="InterPro" id="IPR002350">
    <property type="entry name" value="Kazal_dom"/>
</dbReference>
<sequence>MKKLIVLVALVLSATAALGNVAERVEGKLINKRLVTAHETYQLTSLVAGAQECASGIFTIVEDTFGGSDTYSLINVDSCFKTVRPIFCPEVYMPVCAANGEEERTYSNTCFMNGSGAKFVHLGECGTLE</sequence>
<organism evidence="3 4">
    <name type="scientific">Halobacteriovorax marinus</name>
    <dbReference type="NCBI Taxonomy" id="97084"/>
    <lineage>
        <taxon>Bacteria</taxon>
        <taxon>Pseudomonadati</taxon>
        <taxon>Bdellovibrionota</taxon>
        <taxon>Bacteriovoracia</taxon>
        <taxon>Bacteriovoracales</taxon>
        <taxon>Halobacteriovoraceae</taxon>
        <taxon>Halobacteriovorax</taxon>
    </lineage>
</organism>
<dbReference type="EMBL" id="MAAO01000010">
    <property type="protein sequence ID" value="OUR94830.1"/>
    <property type="molecule type" value="Genomic_DNA"/>
</dbReference>
<feature type="signal peptide" evidence="1">
    <location>
        <begin position="1"/>
        <end position="19"/>
    </location>
</feature>
<dbReference type="Proteomes" id="UP000196531">
    <property type="component" value="Unassembled WGS sequence"/>
</dbReference>
<dbReference type="PROSITE" id="PS51465">
    <property type="entry name" value="KAZAL_2"/>
    <property type="match status" value="1"/>
</dbReference>
<dbReference type="InterPro" id="IPR036058">
    <property type="entry name" value="Kazal_dom_sf"/>
</dbReference>
<evidence type="ECO:0000259" key="2">
    <source>
        <dbReference type="PROSITE" id="PS51465"/>
    </source>
</evidence>